<feature type="region of interest" description="Disordered" evidence="1">
    <location>
        <begin position="61"/>
        <end position="80"/>
    </location>
</feature>
<proteinExistence type="predicted"/>
<dbReference type="EMBL" id="CP016268">
    <property type="protein sequence ID" value="ANO51649.1"/>
    <property type="molecule type" value="Genomic_DNA"/>
</dbReference>
<organism evidence="2 3">
    <name type="scientific">Woeseia oceani</name>
    <dbReference type="NCBI Taxonomy" id="1548547"/>
    <lineage>
        <taxon>Bacteria</taxon>
        <taxon>Pseudomonadati</taxon>
        <taxon>Pseudomonadota</taxon>
        <taxon>Gammaproteobacteria</taxon>
        <taxon>Woeseiales</taxon>
        <taxon>Woeseiaceae</taxon>
        <taxon>Woeseia</taxon>
    </lineage>
</organism>
<feature type="region of interest" description="Disordered" evidence="1">
    <location>
        <begin position="33"/>
        <end position="53"/>
    </location>
</feature>
<name>A0A193LH08_9GAMM</name>
<protein>
    <submittedName>
        <fullName evidence="2">Uncharacterized protein</fullName>
    </submittedName>
</protein>
<gene>
    <name evidence="2" type="ORF">BA177_10935</name>
</gene>
<feature type="compositionally biased region" description="Low complexity" evidence="1">
    <location>
        <begin position="66"/>
        <end position="79"/>
    </location>
</feature>
<dbReference type="OrthoDB" id="6266523at2"/>
<evidence type="ECO:0000313" key="2">
    <source>
        <dbReference type="EMBL" id="ANO51649.1"/>
    </source>
</evidence>
<accession>A0A193LH08</accession>
<keyword evidence="3" id="KW-1185">Reference proteome</keyword>
<dbReference type="Proteomes" id="UP000092695">
    <property type="component" value="Chromosome"/>
</dbReference>
<feature type="compositionally biased region" description="Polar residues" evidence="1">
    <location>
        <begin position="42"/>
        <end position="52"/>
    </location>
</feature>
<evidence type="ECO:0000313" key="3">
    <source>
        <dbReference type="Proteomes" id="UP000092695"/>
    </source>
</evidence>
<dbReference type="RefSeq" id="WP_068616198.1">
    <property type="nucleotide sequence ID" value="NZ_CP016268.1"/>
</dbReference>
<dbReference type="AlphaFoldDB" id="A0A193LH08"/>
<sequence length="230" mass="24680">MSKLMVGFLLGVIVASAGFLLFGEQRNESPLLQPDTGLTAAPSASVSTTEVTVQVPRTEVLDEPGSQQTSHSSASATTAPVESLLPGHQESSQGNSVNAAVARASRDSAGVYSPEIAEVMGRNVPDDLHSRFETEDREDSWASYMEEQFAAYFADRPALAQFNIPLIHCRTSICEVHAIGYGPDAYVIWTGATAGIQYEPWHDFRRLSVSTKDVEPGVLGIVLILAKAAE</sequence>
<evidence type="ECO:0000256" key="1">
    <source>
        <dbReference type="SAM" id="MobiDB-lite"/>
    </source>
</evidence>
<dbReference type="KEGG" id="woc:BA177_10935"/>
<reference evidence="2 3" key="1">
    <citation type="submission" date="2016-06" db="EMBL/GenBank/DDBJ databases">
        <title>Complete genome sequence of a deep-branching marine Gamma Proteobacterium Woeseia oceani type strain XK5.</title>
        <authorList>
            <person name="Mu D."/>
            <person name="Du Z."/>
        </authorList>
    </citation>
    <scope>NUCLEOTIDE SEQUENCE [LARGE SCALE GENOMIC DNA]</scope>
    <source>
        <strain evidence="2 3">XK5</strain>
    </source>
</reference>